<dbReference type="Gene3D" id="3.30.40.10">
    <property type="entry name" value="Zinc/RING finger domain, C3HC4 (zinc finger)"/>
    <property type="match status" value="1"/>
</dbReference>
<gene>
    <name evidence="4" type="ORF">APHIGO_LOCUS7706</name>
</gene>
<dbReference type="OrthoDB" id="24526at2759"/>
<dbReference type="GO" id="GO:0008270">
    <property type="term" value="F:zinc ion binding"/>
    <property type="evidence" value="ECO:0007669"/>
    <property type="project" value="UniProtKB-KW"/>
</dbReference>
<dbReference type="GO" id="GO:0061630">
    <property type="term" value="F:ubiquitin protein ligase activity"/>
    <property type="evidence" value="ECO:0007669"/>
    <property type="project" value="TreeGrafter"/>
</dbReference>
<evidence type="ECO:0000256" key="2">
    <source>
        <dbReference type="ARBA" id="ARBA00022771"/>
    </source>
</evidence>
<dbReference type="AlphaFoldDB" id="A0A9P0J9W0"/>
<keyword evidence="3" id="KW-0862">Zinc</keyword>
<sequence length="301" mass="34441">MADHSHHQTSNLKRLHVEDINENLNNEEFDVTWGGKKSRYLYTYKLLSPLPQTSTSESETDSVGSTQTKSTVEVFSQNDSSNESCASDCLCHVSKITNETEEFEIRSSSSLHNINSESSDSSIILTKEISHNDEIFNDTLPDIDNGHNEDTDYQSTTPNKNLPPPACFQKCLQCLKENENPYFQFCYKCFRHRMEFFEKKPEPKRIKKLNLFLKKKVNSNIKDINSEKSDSEENKSNKDNGKNKDNLCIICFFNTRNGIINHGKIGHIVTCYSCAKHLWSTTNKCPVCNVKIKCVTKMIVD</sequence>
<protein>
    <submittedName>
        <fullName evidence="4">Uncharacterized protein</fullName>
    </submittedName>
</protein>
<dbReference type="PANTHER" id="PTHR46858">
    <property type="entry name" value="OS05G0521000 PROTEIN"/>
    <property type="match status" value="1"/>
</dbReference>
<dbReference type="GO" id="GO:0016567">
    <property type="term" value="P:protein ubiquitination"/>
    <property type="evidence" value="ECO:0007669"/>
    <property type="project" value="TreeGrafter"/>
</dbReference>
<reference evidence="4" key="1">
    <citation type="submission" date="2022-02" db="EMBL/GenBank/DDBJ databases">
        <authorList>
            <person name="King R."/>
        </authorList>
    </citation>
    <scope>NUCLEOTIDE SEQUENCE</scope>
</reference>
<dbReference type="PANTHER" id="PTHR46858:SF5">
    <property type="entry name" value="E3 UBIQUITIN-PROTEIN LIGASE APD1-RELATED"/>
    <property type="match status" value="1"/>
</dbReference>
<evidence type="ECO:0000313" key="5">
    <source>
        <dbReference type="Proteomes" id="UP001154329"/>
    </source>
</evidence>
<accession>A0A9P0J9W0</accession>
<evidence type="ECO:0000256" key="1">
    <source>
        <dbReference type="ARBA" id="ARBA00022723"/>
    </source>
</evidence>
<reference evidence="4" key="2">
    <citation type="submission" date="2022-10" db="EMBL/GenBank/DDBJ databases">
        <authorList>
            <consortium name="ENA_rothamsted_submissions"/>
            <consortium name="culmorum"/>
            <person name="King R."/>
        </authorList>
    </citation>
    <scope>NUCLEOTIDE SEQUENCE</scope>
</reference>
<proteinExistence type="predicted"/>
<evidence type="ECO:0000313" key="4">
    <source>
        <dbReference type="EMBL" id="CAH1730895.1"/>
    </source>
</evidence>
<dbReference type="InterPro" id="IPR013083">
    <property type="entry name" value="Znf_RING/FYVE/PHD"/>
</dbReference>
<keyword evidence="5" id="KW-1185">Reference proteome</keyword>
<keyword evidence="2" id="KW-0863">Zinc-finger</keyword>
<evidence type="ECO:0000256" key="3">
    <source>
        <dbReference type="ARBA" id="ARBA00022833"/>
    </source>
</evidence>
<dbReference type="Pfam" id="PF13920">
    <property type="entry name" value="zf-C3HC4_3"/>
    <property type="match status" value="1"/>
</dbReference>
<dbReference type="EMBL" id="OU899036">
    <property type="protein sequence ID" value="CAH1730895.1"/>
    <property type="molecule type" value="Genomic_DNA"/>
</dbReference>
<organism evidence="4 5">
    <name type="scientific">Aphis gossypii</name>
    <name type="common">Cotton aphid</name>
    <dbReference type="NCBI Taxonomy" id="80765"/>
    <lineage>
        <taxon>Eukaryota</taxon>
        <taxon>Metazoa</taxon>
        <taxon>Ecdysozoa</taxon>
        <taxon>Arthropoda</taxon>
        <taxon>Hexapoda</taxon>
        <taxon>Insecta</taxon>
        <taxon>Pterygota</taxon>
        <taxon>Neoptera</taxon>
        <taxon>Paraneoptera</taxon>
        <taxon>Hemiptera</taxon>
        <taxon>Sternorrhyncha</taxon>
        <taxon>Aphidomorpha</taxon>
        <taxon>Aphidoidea</taxon>
        <taxon>Aphididae</taxon>
        <taxon>Aphidini</taxon>
        <taxon>Aphis</taxon>
        <taxon>Aphis</taxon>
    </lineage>
</organism>
<name>A0A9P0J9W0_APHGO</name>
<dbReference type="Proteomes" id="UP001154329">
    <property type="component" value="Chromosome 3"/>
</dbReference>
<keyword evidence="1" id="KW-0479">Metal-binding</keyword>